<organism evidence="1 2">
    <name type="scientific">Dendrobium chrysotoxum</name>
    <name type="common">Orchid</name>
    <dbReference type="NCBI Taxonomy" id="161865"/>
    <lineage>
        <taxon>Eukaryota</taxon>
        <taxon>Viridiplantae</taxon>
        <taxon>Streptophyta</taxon>
        <taxon>Embryophyta</taxon>
        <taxon>Tracheophyta</taxon>
        <taxon>Spermatophyta</taxon>
        <taxon>Magnoliopsida</taxon>
        <taxon>Liliopsida</taxon>
        <taxon>Asparagales</taxon>
        <taxon>Orchidaceae</taxon>
        <taxon>Epidendroideae</taxon>
        <taxon>Malaxideae</taxon>
        <taxon>Dendrobiinae</taxon>
        <taxon>Dendrobium</taxon>
    </lineage>
</organism>
<protein>
    <submittedName>
        <fullName evidence="1">Uncharacterized protein</fullName>
    </submittedName>
</protein>
<keyword evidence="2" id="KW-1185">Reference proteome</keyword>
<sequence length="198" mass="22773">MEVEEVVARSTGRMRISDYKISCIKINCISDMVNFLINCGKVEKVMEVLVGDFNKSLINAIPAAKKVQYNRIMPKFKEKLNKLFGCIVATGNDIWVSNSRCLSFCPHSKAEKPLQNPSTDQTALFILMVNYSPNISKFQSIHDCHEERPAMELEVASGGEEYPIVFVTVWDKDGDNRCWRRIRFPSHERMQDDTRQDF</sequence>
<evidence type="ECO:0000313" key="2">
    <source>
        <dbReference type="Proteomes" id="UP000775213"/>
    </source>
</evidence>
<dbReference type="EMBL" id="JAGFBR010000009">
    <property type="protein sequence ID" value="KAH0461856.1"/>
    <property type="molecule type" value="Genomic_DNA"/>
</dbReference>
<evidence type="ECO:0000313" key="1">
    <source>
        <dbReference type="EMBL" id="KAH0461856.1"/>
    </source>
</evidence>
<reference evidence="1 2" key="1">
    <citation type="journal article" date="2021" name="Hortic Res">
        <title>Chromosome-scale assembly of the Dendrobium chrysotoxum genome enhances the understanding of orchid evolution.</title>
        <authorList>
            <person name="Zhang Y."/>
            <person name="Zhang G.Q."/>
            <person name="Zhang D."/>
            <person name="Liu X.D."/>
            <person name="Xu X.Y."/>
            <person name="Sun W.H."/>
            <person name="Yu X."/>
            <person name="Zhu X."/>
            <person name="Wang Z.W."/>
            <person name="Zhao X."/>
            <person name="Zhong W.Y."/>
            <person name="Chen H."/>
            <person name="Yin W.L."/>
            <person name="Huang T."/>
            <person name="Niu S.C."/>
            <person name="Liu Z.J."/>
        </authorList>
    </citation>
    <scope>NUCLEOTIDE SEQUENCE [LARGE SCALE GENOMIC DNA]</scope>
    <source>
        <strain evidence="1">Lindl</strain>
    </source>
</reference>
<gene>
    <name evidence="1" type="ORF">IEQ34_009431</name>
</gene>
<accession>A0AAV7H0D6</accession>
<comment type="caution">
    <text evidence="1">The sequence shown here is derived from an EMBL/GenBank/DDBJ whole genome shotgun (WGS) entry which is preliminary data.</text>
</comment>
<name>A0AAV7H0D6_DENCH</name>
<dbReference type="Proteomes" id="UP000775213">
    <property type="component" value="Unassembled WGS sequence"/>
</dbReference>
<dbReference type="AlphaFoldDB" id="A0AAV7H0D6"/>
<proteinExistence type="predicted"/>